<dbReference type="Pfam" id="PF00126">
    <property type="entry name" value="HTH_1"/>
    <property type="match status" value="1"/>
</dbReference>
<evidence type="ECO:0000313" key="7">
    <source>
        <dbReference type="Proteomes" id="UP000265325"/>
    </source>
</evidence>
<evidence type="ECO:0000256" key="1">
    <source>
        <dbReference type="ARBA" id="ARBA00009437"/>
    </source>
</evidence>
<protein>
    <submittedName>
        <fullName evidence="6">LysR family transcriptional regulator</fullName>
    </submittedName>
</protein>
<keyword evidence="4" id="KW-0804">Transcription</keyword>
<dbReference type="PROSITE" id="PS50931">
    <property type="entry name" value="HTH_LYSR"/>
    <property type="match status" value="1"/>
</dbReference>
<dbReference type="FunFam" id="1.10.10.10:FF:000001">
    <property type="entry name" value="LysR family transcriptional regulator"/>
    <property type="match status" value="1"/>
</dbReference>
<dbReference type="InterPro" id="IPR000847">
    <property type="entry name" value="LysR_HTH_N"/>
</dbReference>
<dbReference type="PANTHER" id="PTHR30126">
    <property type="entry name" value="HTH-TYPE TRANSCRIPTIONAL REGULATOR"/>
    <property type="match status" value="1"/>
</dbReference>
<dbReference type="GO" id="GO:0003700">
    <property type="term" value="F:DNA-binding transcription factor activity"/>
    <property type="evidence" value="ECO:0007669"/>
    <property type="project" value="InterPro"/>
</dbReference>
<dbReference type="InterPro" id="IPR005119">
    <property type="entry name" value="LysR_subst-bd"/>
</dbReference>
<dbReference type="SUPFAM" id="SSF53850">
    <property type="entry name" value="Periplasmic binding protein-like II"/>
    <property type="match status" value="1"/>
</dbReference>
<dbReference type="Proteomes" id="UP000265325">
    <property type="component" value="Unassembled WGS sequence"/>
</dbReference>
<dbReference type="Pfam" id="PF03466">
    <property type="entry name" value="LysR_substrate"/>
    <property type="match status" value="1"/>
</dbReference>
<reference evidence="6 7" key="1">
    <citation type="submission" date="2015-05" db="EMBL/GenBank/DDBJ databases">
        <title>Draft Genome assembly of Streptomyces showdoensis.</title>
        <authorList>
            <person name="Thapa K.K."/>
            <person name="Metsa-Ketela M."/>
        </authorList>
    </citation>
    <scope>NUCLEOTIDE SEQUENCE [LARGE SCALE GENOMIC DNA]</scope>
    <source>
        <strain evidence="6 7">ATCC 15227</strain>
    </source>
</reference>
<dbReference type="PANTHER" id="PTHR30126:SF100">
    <property type="entry name" value="LYSR-FAMILY TRANSCRIPTIONAL REGULATOR"/>
    <property type="match status" value="1"/>
</dbReference>
<comment type="similarity">
    <text evidence="1">Belongs to the LysR transcriptional regulatory family.</text>
</comment>
<evidence type="ECO:0000313" key="6">
    <source>
        <dbReference type="EMBL" id="KKZ71394.1"/>
    </source>
</evidence>
<feature type="domain" description="HTH lysR-type" evidence="5">
    <location>
        <begin position="1"/>
        <end position="58"/>
    </location>
</feature>
<evidence type="ECO:0000256" key="3">
    <source>
        <dbReference type="ARBA" id="ARBA00023125"/>
    </source>
</evidence>
<dbReference type="SUPFAM" id="SSF46785">
    <property type="entry name" value="Winged helix' DNA-binding domain"/>
    <property type="match status" value="1"/>
</dbReference>
<sequence length="296" mass="32035">MELRLLVTFEKVATVLSFTRAAAELAYAQSSVTSQVRALEASLGVELFERLGSRIRLTEAGERLLPYARQIIDLADEARAAVTATDEPAGTIAVGTVESLTSYRLPPLLELFHHRYPKVQLTLRPTLGDATLRALREGTFDLGLLLERETRHEGLESEVLGEEPLVLVAAPGHPLAGRRGLTAAELAAVGLVGTEPGCAYRDLFEAELGPWSPAFLEFGTIEASKRGVAAGLGIALLPRITVSGELASGALTALDWEPPFTLFTQIAWRRGKRLPAHVRLFVEQLRRLVSESPGSP</sequence>
<keyword evidence="3" id="KW-0238">DNA-binding</keyword>
<dbReference type="OrthoDB" id="8479357at2"/>
<dbReference type="AlphaFoldDB" id="A0A2P2GIR8"/>
<keyword evidence="7" id="KW-1185">Reference proteome</keyword>
<dbReference type="EMBL" id="LAQS01000039">
    <property type="protein sequence ID" value="KKZ71394.1"/>
    <property type="molecule type" value="Genomic_DNA"/>
</dbReference>
<gene>
    <name evidence="6" type="ORF">VO63_23675</name>
</gene>
<dbReference type="RefSeq" id="WP_046909966.1">
    <property type="nucleotide sequence ID" value="NZ_BAAAXG010000026.1"/>
</dbReference>
<evidence type="ECO:0000256" key="4">
    <source>
        <dbReference type="ARBA" id="ARBA00023163"/>
    </source>
</evidence>
<dbReference type="CDD" id="cd05466">
    <property type="entry name" value="PBP2_LTTR_substrate"/>
    <property type="match status" value="1"/>
</dbReference>
<evidence type="ECO:0000259" key="5">
    <source>
        <dbReference type="PROSITE" id="PS50931"/>
    </source>
</evidence>
<organism evidence="6 7">
    <name type="scientific">Streptomyces showdoensis</name>
    <dbReference type="NCBI Taxonomy" id="68268"/>
    <lineage>
        <taxon>Bacteria</taxon>
        <taxon>Bacillati</taxon>
        <taxon>Actinomycetota</taxon>
        <taxon>Actinomycetes</taxon>
        <taxon>Kitasatosporales</taxon>
        <taxon>Streptomycetaceae</taxon>
        <taxon>Streptomyces</taxon>
    </lineage>
</organism>
<dbReference type="InterPro" id="IPR036390">
    <property type="entry name" value="WH_DNA-bd_sf"/>
</dbReference>
<proteinExistence type="inferred from homology"/>
<comment type="caution">
    <text evidence="6">The sequence shown here is derived from an EMBL/GenBank/DDBJ whole genome shotgun (WGS) entry which is preliminary data.</text>
</comment>
<evidence type="ECO:0000256" key="2">
    <source>
        <dbReference type="ARBA" id="ARBA00023015"/>
    </source>
</evidence>
<dbReference type="PRINTS" id="PR00039">
    <property type="entry name" value="HTHLYSR"/>
</dbReference>
<dbReference type="Gene3D" id="3.40.190.10">
    <property type="entry name" value="Periplasmic binding protein-like II"/>
    <property type="match status" value="2"/>
</dbReference>
<name>A0A2P2GIR8_STREW</name>
<accession>A0A2P2GIR8</accession>
<dbReference type="Gene3D" id="1.10.10.10">
    <property type="entry name" value="Winged helix-like DNA-binding domain superfamily/Winged helix DNA-binding domain"/>
    <property type="match status" value="1"/>
</dbReference>
<dbReference type="InterPro" id="IPR036388">
    <property type="entry name" value="WH-like_DNA-bd_sf"/>
</dbReference>
<dbReference type="GO" id="GO:0000976">
    <property type="term" value="F:transcription cis-regulatory region binding"/>
    <property type="evidence" value="ECO:0007669"/>
    <property type="project" value="TreeGrafter"/>
</dbReference>
<keyword evidence="2" id="KW-0805">Transcription regulation</keyword>